<sequence length="333" mass="37687">MGEEKMDIDKLYCIGPRAVFPVPDWFKFFSSLGAYLIRNPGAKHHKTHIAVSLPGANFVPLVTAAGMSDTIFNRGLLKQEIVERITSLTEGQTIFVTRENNREIYTFKDITMHSIPGFENERCVRLLSTSDSENLMTTIPERSWSQLQIASNDQQYKRKQMKGFGFGSSFLKELYGKEKLLNAANKYTAEFYVIGNNAKILELSTRETLSYRSLKGTFADLLCFKGKQSDYYHSVIISNVGKGTNEEELEPNAPIIFMDALSYLNKANLSSKNPSIIFLNRTDAGDRNSEVVLDIKRRTLEKETEFITKSVIDSLGGMEKCPNGIELLAWREK</sequence>
<evidence type="ECO:0000313" key="2">
    <source>
        <dbReference type="Proteomes" id="UP000220192"/>
    </source>
</evidence>
<accession>A0A2A7D1Q5</accession>
<comment type="caution">
    <text evidence="1">The sequence shown here is derived from an EMBL/GenBank/DDBJ whole genome shotgun (WGS) entry which is preliminary data.</text>
</comment>
<dbReference type="AlphaFoldDB" id="A0A2A7D1Q5"/>
<reference evidence="1 2" key="1">
    <citation type="submission" date="2017-09" db="EMBL/GenBank/DDBJ databases">
        <title>Large-scale bioinformatics analysis of Bacillus genomes uncovers conserved roles of natural products in bacterial physiology.</title>
        <authorList>
            <consortium name="Agbiome Team Llc"/>
            <person name="Bleich R.M."/>
            <person name="Grubbs K.J."/>
            <person name="Santa Maria K.C."/>
            <person name="Allen S.E."/>
            <person name="Farag S."/>
            <person name="Shank E.A."/>
            <person name="Bowers A."/>
        </authorList>
    </citation>
    <scope>NUCLEOTIDE SEQUENCE [LARGE SCALE GENOMIC DNA]</scope>
    <source>
        <strain evidence="1 2">AFS095574</strain>
    </source>
</reference>
<evidence type="ECO:0000313" key="1">
    <source>
        <dbReference type="EMBL" id="PDZ13962.1"/>
    </source>
</evidence>
<dbReference type="Proteomes" id="UP000220192">
    <property type="component" value="Unassembled WGS sequence"/>
</dbReference>
<name>A0A2A7D1Q5_BACAN</name>
<dbReference type="EMBL" id="NVLX01000034">
    <property type="protein sequence ID" value="PDZ13962.1"/>
    <property type="molecule type" value="Genomic_DNA"/>
</dbReference>
<proteinExistence type="predicted"/>
<protein>
    <submittedName>
        <fullName evidence="1">Uncharacterized protein</fullName>
    </submittedName>
</protein>
<gene>
    <name evidence="1" type="ORF">CON16_27520</name>
</gene>
<organism evidence="1 2">
    <name type="scientific">Bacillus anthracis</name>
    <name type="common">anthrax bacterium</name>
    <dbReference type="NCBI Taxonomy" id="1392"/>
    <lineage>
        <taxon>Bacteria</taxon>
        <taxon>Bacillati</taxon>
        <taxon>Bacillota</taxon>
        <taxon>Bacilli</taxon>
        <taxon>Bacillales</taxon>
        <taxon>Bacillaceae</taxon>
        <taxon>Bacillus</taxon>
        <taxon>Bacillus cereus group</taxon>
    </lineage>
</organism>